<dbReference type="Pfam" id="PF23265">
    <property type="entry name" value="Ig-like_KY"/>
    <property type="match status" value="1"/>
</dbReference>
<feature type="region of interest" description="Disordered" evidence="4">
    <location>
        <begin position="1269"/>
        <end position="1299"/>
    </location>
</feature>
<reference evidence="7 8" key="2">
    <citation type="submission" date="2018-11" db="EMBL/GenBank/DDBJ databases">
        <authorList>
            <consortium name="Pathogen Informatics"/>
        </authorList>
    </citation>
    <scope>NUCLEOTIDE SEQUENCE [LARGE SCALE GENOMIC DNA]</scope>
</reference>
<dbReference type="Proteomes" id="UP000282613">
    <property type="component" value="Unassembled WGS sequence"/>
</dbReference>
<dbReference type="WBParaSite" id="TASK_0000008101-mRNA-1">
    <property type="protein sequence ID" value="TASK_0000008101-mRNA-1"/>
    <property type="gene ID" value="TASK_0000008101"/>
</dbReference>
<evidence type="ECO:0000313" key="9">
    <source>
        <dbReference type="WBParaSite" id="TASK_0000008101-mRNA-1"/>
    </source>
</evidence>
<feature type="coiled-coil region" evidence="3">
    <location>
        <begin position="1556"/>
        <end position="1583"/>
    </location>
</feature>
<sequence>MYGDKPKQTHRQKVYPATSVASEASMHRQKIASLRSNFLTQSSNQPKDVPFTGVSTSSNSINNSIPSDEMLPRSLTPRTRDPYATALLSNGFPSLQSRFLNSTAQPESYSPLKPNSPMPLNAPVHPRASYHPRHLVRRSIHTNPNNSTISQVRDPVKSFHMSNLTKSRISDTQASAWRYSPPRHTDSKCPTIVYETLTSVPAPETRIVSRDANTASYPQPSFGNSVFYHRGVIEPTEQFQSVITLSPSEPLCLYAARQGEYCRSCQRLANSGTSSFHRSSSRHSMKKDSSEDSFTARHRRRPKLHNSLPTGYRSVNDLKRRSRRRVLASSSSSSSSSSSLNIHGDNAYAALSSDEFWPIAVSKPRDRVCRRRRTRSLNPRRRRKAPMSDSLTDSAPAEAEDDGADEEEEARAVDALAMRLQPMLAEGRAAEVQTILLKALTRPETRQRALSLLDYLTSEGAIFALQIRSQDQASRKSDTSQNDAITATTSDVSSDLSQTFASRLKLAGAVATNDSGDEEDDDDDEKSSEIFGNTSTTCASGGAKASNTTTTTAVNAATSTVVRVMLPPGGLVEPPPPRLSMPPPKPLPPPTSRSAVVPAAEELARIDGHVLKMLNVNPPLITDLVSQLTKDSSSDVEIVRRLFRWVTAKNFDLIEYDPSAPSDSFVGMLRNVQMGSLSRNELFHELCRFAGFYCQYISGYSKGAGYRPGMSLKQGSLFRNTWLAVYAAGGWRFVNCNWAARYATSTWNSLSPEFAETPPKCDDFYFFTDPEQHIFEHWPDNKVWQLLHAKPISQARFVSLPVLKSAFFNAGLSLKKPYSQRIVTKNGQVSIKLRMPYFVGISCSLENFADGNFLKGLCLAEVLTKPPNMVRIHCAPSQPGRYYLNIYVSPDWRQDDIRELACSFQASLCAMAPKSSLTTSYIIYLCYCLVSAQVQCCEFNYSRLVVMGRLPEVGFLGRTPAAQHFGVSLLRSNSNRPYILHTSSDPLKIPFFISSGLRLCHQLKSFDRPGHQMTDCDNYALLQMRSSTSFDSSSAITSTATTVLSNTLGHSSANAHYHLRLPVNAFYYLTVYAAYEDIGTISTEASDHLECVYRILVDARRPTVSSGSGSVPAFPRQTYWWVGARLLEPTRLSLEVNKRHLFRLDVPTKYASVAVVINASEWHFLKSSPTSSSSSGCARWSGKVIPLVTGELAVYASTTKESAASTTESTEGVPYVKLLEINVAPLILDMEFKINEEFAKRYNEYRQKEEFQKLKSRYGDVKLFDTKKKSVNGAKSDETDDDSSSSSSSSESDSEWEEQEHEDFLRLYDALCRDDPALNDEEKVWFREKPESSEKPTKKENQPVLLKDHARALLLSEEKGSNGKTEDGVTTQLNAKDAQAQKEDFLAETEKLFGESNEEEAIFSKKALNSQVDEPKKPPIDTSHFTFQVPEEDADFLRDYLVNRRWKPAEKKTVQKAPEPSVDAMAEVILAAKPQKVVGSDEPLLTAPEELEADDEFLVKARRFEDAWNNNDEELVKEYPQTSATRYRFEEDDKEFIKTYPRKIESTLRQTSTKGMTRAEKRKARAERKAAEKAAKMADVERLKRLKMAEFAEKLERIRRTCGDGIAVDASLTVDVKENRDVPVNEVTKEMIDCLDNDWDPEAHDRLVAKLFGSTYYGAETADDGLDEAPAFKSDEEDNRFSLELDAGDYDEYLPRQHRSVDHNIEIGGEESSGKRKEKGADEEVETSALARAAKDLEAIMAPRKRGKKAQGRSLLRSALDRQKPVFDPKLYPDFEKYFNEFYQLDCEDIINGSGPGDDVHCRFKYRQVKPNDFGLSIKEILDADEKELNRWVSVKTMSAYRTDEEEERDLRKYHSLRMLRKKASLIPSLVNQRPDQVGGTAQRTEGEKTKSAGDGGKQLSKKALKRLRKKQRKAELFSAVVAAEATIKQADDKPTLNNATELVKTKAEESHPTKKRKLESTAPAEKKQKSHHPRPPSKRPKLSDDRLRAAGIDPKQYKYMSLDKKK</sequence>
<evidence type="ECO:0000256" key="3">
    <source>
        <dbReference type="SAM" id="Coils"/>
    </source>
</evidence>
<evidence type="ECO:0000259" key="6">
    <source>
        <dbReference type="Pfam" id="PF23265"/>
    </source>
</evidence>
<accession>A0A158R6E1</accession>
<dbReference type="InterPro" id="IPR024626">
    <property type="entry name" value="Kri1-like_C"/>
</dbReference>
<dbReference type="STRING" id="60517.A0A158R6E1"/>
<dbReference type="InterPro" id="IPR056564">
    <property type="entry name" value="Ig-like_KY"/>
</dbReference>
<feature type="region of interest" description="Disordered" evidence="4">
    <location>
        <begin position="567"/>
        <end position="594"/>
    </location>
</feature>
<reference evidence="9" key="1">
    <citation type="submission" date="2016-04" db="UniProtKB">
        <authorList>
            <consortium name="WormBaseParasite"/>
        </authorList>
    </citation>
    <scope>IDENTIFICATION</scope>
</reference>
<feature type="compositionally biased region" description="Basic and acidic residues" evidence="4">
    <location>
        <begin position="1712"/>
        <end position="1722"/>
    </location>
</feature>
<feature type="region of interest" description="Disordered" evidence="4">
    <location>
        <begin position="1"/>
        <end position="78"/>
    </location>
</feature>
<dbReference type="EMBL" id="UYRS01000007">
    <property type="protein sequence ID" value="VDK20208.1"/>
    <property type="molecule type" value="Genomic_DNA"/>
</dbReference>
<feature type="compositionally biased region" description="Polar residues" evidence="4">
    <location>
        <begin position="1870"/>
        <end position="1884"/>
    </location>
</feature>
<dbReference type="PANTHER" id="PTHR14490">
    <property type="entry name" value="ZINC FINGER, ZZ TYPE"/>
    <property type="match status" value="1"/>
</dbReference>
<feature type="region of interest" description="Disordered" evidence="4">
    <location>
        <begin position="1405"/>
        <end position="1426"/>
    </location>
</feature>
<dbReference type="SUPFAM" id="SSF54001">
    <property type="entry name" value="Cysteine proteinases"/>
    <property type="match status" value="1"/>
</dbReference>
<feature type="region of interest" description="Disordered" evidence="4">
    <location>
        <begin position="511"/>
        <end position="551"/>
    </location>
</feature>
<feature type="compositionally biased region" description="Basic residues" evidence="4">
    <location>
        <begin position="1969"/>
        <end position="1981"/>
    </location>
</feature>
<feature type="compositionally biased region" description="Basic and acidic residues" evidence="4">
    <location>
        <begin position="1326"/>
        <end position="1367"/>
    </location>
</feature>
<dbReference type="OrthoDB" id="6129702at2759"/>
<evidence type="ECO:0000256" key="2">
    <source>
        <dbReference type="ARBA" id="ARBA00017294"/>
    </source>
</evidence>
<dbReference type="GO" id="GO:0030686">
    <property type="term" value="C:90S preribosome"/>
    <property type="evidence" value="ECO:0007669"/>
    <property type="project" value="TreeGrafter"/>
</dbReference>
<feature type="region of interest" description="Disordered" evidence="4">
    <location>
        <begin position="1704"/>
        <end position="1724"/>
    </location>
</feature>
<organism evidence="9">
    <name type="scientific">Taenia asiatica</name>
    <name type="common">Asian tapeworm</name>
    <dbReference type="NCBI Taxonomy" id="60517"/>
    <lineage>
        <taxon>Eukaryota</taxon>
        <taxon>Metazoa</taxon>
        <taxon>Spiralia</taxon>
        <taxon>Lophotrochozoa</taxon>
        <taxon>Platyhelminthes</taxon>
        <taxon>Cestoda</taxon>
        <taxon>Eucestoda</taxon>
        <taxon>Cyclophyllidea</taxon>
        <taxon>Taeniidae</taxon>
        <taxon>Taenia</taxon>
    </lineage>
</organism>
<feature type="region of interest" description="Disordered" evidence="4">
    <location>
        <begin position="1928"/>
        <end position="2007"/>
    </location>
</feature>
<comment type="similarity">
    <text evidence="1">Belongs to the KRI1 family.</text>
</comment>
<protein>
    <recommendedName>
        <fullName evidence="2">Protein KRI1 homolog</fullName>
    </recommendedName>
</protein>
<evidence type="ECO:0000256" key="1">
    <source>
        <dbReference type="ARBA" id="ARBA00007473"/>
    </source>
</evidence>
<feature type="compositionally biased region" description="Acidic residues" evidence="4">
    <location>
        <begin position="515"/>
        <end position="526"/>
    </location>
</feature>
<dbReference type="PANTHER" id="PTHR14490:SF5">
    <property type="entry name" value="PROTEIN KRI1 HOMOLOG"/>
    <property type="match status" value="1"/>
</dbReference>
<dbReference type="Pfam" id="PF05178">
    <property type="entry name" value="Kri1"/>
    <property type="match status" value="1"/>
</dbReference>
<feature type="domain" description="KY-like immunoglobulin-like" evidence="6">
    <location>
        <begin position="796"/>
        <end position="905"/>
    </location>
</feature>
<evidence type="ECO:0000313" key="8">
    <source>
        <dbReference type="Proteomes" id="UP000282613"/>
    </source>
</evidence>
<feature type="compositionally biased region" description="Low complexity" evidence="4">
    <location>
        <begin position="55"/>
        <end position="67"/>
    </location>
</feature>
<feature type="domain" description="Kri1-like C-terminal" evidence="5">
    <location>
        <begin position="1775"/>
        <end position="1863"/>
    </location>
</feature>
<feature type="compositionally biased region" description="Acidic residues" evidence="4">
    <location>
        <begin position="398"/>
        <end position="409"/>
    </location>
</feature>
<keyword evidence="3" id="KW-0175">Coiled coil</keyword>
<dbReference type="GO" id="GO:0000447">
    <property type="term" value="P:endonucleolytic cleavage in ITS1 to separate SSU-rRNA from 5.8S rRNA and LSU-rRNA from tricistronic rRNA transcript (SSU-rRNA, 5.8S rRNA, LSU-rRNA)"/>
    <property type="evidence" value="ECO:0007669"/>
    <property type="project" value="TreeGrafter"/>
</dbReference>
<feature type="region of interest" description="Disordered" evidence="4">
    <location>
        <begin position="272"/>
        <end position="341"/>
    </location>
</feature>
<dbReference type="InterPro" id="IPR038765">
    <property type="entry name" value="Papain-like_cys_pep_sf"/>
</dbReference>
<feature type="compositionally biased region" description="Polar residues" evidence="4">
    <location>
        <begin position="34"/>
        <end position="46"/>
    </location>
</feature>
<feature type="compositionally biased region" description="Basic and acidic residues" evidence="4">
    <location>
        <begin position="1944"/>
        <end position="1953"/>
    </location>
</feature>
<feature type="region of interest" description="Disordered" evidence="4">
    <location>
        <begin position="1868"/>
        <end position="1908"/>
    </location>
</feature>
<feature type="region of interest" description="Disordered" evidence="4">
    <location>
        <begin position="1326"/>
        <end position="1370"/>
    </location>
</feature>
<feature type="compositionally biased region" description="Polar residues" evidence="4">
    <location>
        <begin position="479"/>
        <end position="496"/>
    </location>
</feature>
<feature type="region of interest" description="Disordered" evidence="4">
    <location>
        <begin position="368"/>
        <end position="409"/>
    </location>
</feature>
<proteinExistence type="inferred from homology"/>
<feature type="compositionally biased region" description="Basic residues" evidence="4">
    <location>
        <begin position="368"/>
        <end position="385"/>
    </location>
</feature>
<name>A0A158R6E1_TAEAS</name>
<evidence type="ECO:0000313" key="7">
    <source>
        <dbReference type="EMBL" id="VDK20208.1"/>
    </source>
</evidence>
<feature type="compositionally biased region" description="Pro residues" evidence="4">
    <location>
        <begin position="573"/>
        <end position="591"/>
    </location>
</feature>
<dbReference type="Pfam" id="PF12936">
    <property type="entry name" value="Kri1_C"/>
    <property type="match status" value="1"/>
</dbReference>
<feature type="region of interest" description="Disordered" evidence="4">
    <location>
        <begin position="470"/>
        <end position="496"/>
    </location>
</feature>
<evidence type="ECO:0000259" key="5">
    <source>
        <dbReference type="Pfam" id="PF12936"/>
    </source>
</evidence>
<gene>
    <name evidence="7" type="ORF">TASK_LOCUS82</name>
</gene>
<evidence type="ECO:0000256" key="4">
    <source>
        <dbReference type="SAM" id="MobiDB-lite"/>
    </source>
</evidence>
<feature type="compositionally biased region" description="Low complexity" evidence="4">
    <location>
        <begin position="539"/>
        <end position="551"/>
    </location>
</feature>
<dbReference type="GO" id="GO:0005730">
    <property type="term" value="C:nucleolus"/>
    <property type="evidence" value="ECO:0007669"/>
    <property type="project" value="TreeGrafter"/>
</dbReference>
<feature type="compositionally biased region" description="Low complexity" evidence="4">
    <location>
        <begin position="329"/>
        <end position="339"/>
    </location>
</feature>
<keyword evidence="8" id="KW-1185">Reference proteome</keyword>
<dbReference type="InterPro" id="IPR018034">
    <property type="entry name" value="Kri1"/>
</dbReference>